<organism evidence="2 3">
    <name type="scientific">Metallosphaera yellowstonensis MK1</name>
    <dbReference type="NCBI Taxonomy" id="671065"/>
    <lineage>
        <taxon>Archaea</taxon>
        <taxon>Thermoproteota</taxon>
        <taxon>Thermoprotei</taxon>
        <taxon>Sulfolobales</taxon>
        <taxon>Sulfolobaceae</taxon>
        <taxon>Metallosphaera</taxon>
    </lineage>
</organism>
<keyword evidence="1" id="KW-1133">Transmembrane helix</keyword>
<evidence type="ECO:0008006" key="4">
    <source>
        <dbReference type="Google" id="ProtNLM"/>
    </source>
</evidence>
<proteinExistence type="predicted"/>
<keyword evidence="1" id="KW-0472">Membrane</keyword>
<dbReference type="Proteomes" id="UP000003980">
    <property type="component" value="Unassembled WGS sequence"/>
</dbReference>
<dbReference type="RefSeq" id="WP_009070660.1">
    <property type="nucleotide sequence ID" value="NZ_JH597761.1"/>
</dbReference>
<accession>H2C1Q2</accession>
<dbReference type="AlphaFoldDB" id="H2C1Q2"/>
<dbReference type="HOGENOM" id="CLU_2204229_0_0_2"/>
<evidence type="ECO:0000313" key="3">
    <source>
        <dbReference type="Proteomes" id="UP000003980"/>
    </source>
</evidence>
<keyword evidence="3" id="KW-1185">Reference proteome</keyword>
<dbReference type="EMBL" id="JH597761">
    <property type="protein sequence ID" value="EHP70173.1"/>
    <property type="molecule type" value="Genomic_DNA"/>
</dbReference>
<feature type="transmembrane region" description="Helical" evidence="1">
    <location>
        <begin position="77"/>
        <end position="110"/>
    </location>
</feature>
<keyword evidence="1" id="KW-0812">Transmembrane</keyword>
<gene>
    <name evidence="2" type="ORF">MetMK1DRAFT_00006750</name>
</gene>
<sequence>METYQVLGLVGSLLQVVAIIIPLTFAPYGMYGGTGYPMMGMMGGYYGHPLVFPILFIGIPAILLGLVGSLVQDRTAAGILLILAGVLSIPILFGFFGISLVLLILAGVLALSKR</sequence>
<evidence type="ECO:0000256" key="1">
    <source>
        <dbReference type="SAM" id="Phobius"/>
    </source>
</evidence>
<reference evidence="2 3" key="1">
    <citation type="submission" date="2012-01" db="EMBL/GenBank/DDBJ databases">
        <title>Improved High-Quality Draft sequence of Metallosphaera yellowstonensis MK1.</title>
        <authorList>
            <consortium name="US DOE Joint Genome Institute"/>
            <person name="Lucas S."/>
            <person name="Han J."/>
            <person name="Cheng J.-F."/>
            <person name="Goodwin L."/>
            <person name="Pitluck S."/>
            <person name="Peters L."/>
            <person name="Teshima H."/>
            <person name="Detter J.C."/>
            <person name="Han C."/>
            <person name="Tapia R."/>
            <person name="Land M."/>
            <person name="Hauser L."/>
            <person name="Kyrpides N."/>
            <person name="Kozubal M."/>
            <person name="Macur R.E."/>
            <person name="Jay Z."/>
            <person name="Inskeep W."/>
            <person name="Woyke T."/>
        </authorList>
    </citation>
    <scope>NUCLEOTIDE SEQUENCE [LARGE SCALE GENOMIC DNA]</scope>
    <source>
        <strain evidence="2 3">MK1</strain>
    </source>
</reference>
<dbReference type="eggNOG" id="arCOG08436">
    <property type="taxonomic scope" value="Archaea"/>
</dbReference>
<dbReference type="STRING" id="671065.MetMK1DRAFT_00006750"/>
<feature type="transmembrane region" description="Helical" evidence="1">
    <location>
        <begin position="50"/>
        <end position="71"/>
    </location>
</feature>
<feature type="transmembrane region" description="Helical" evidence="1">
    <location>
        <begin position="6"/>
        <end position="29"/>
    </location>
</feature>
<protein>
    <recommendedName>
        <fullName evidence="4">DUF4064 domain-containing protein</fullName>
    </recommendedName>
</protein>
<name>H2C1Q2_9CREN</name>
<evidence type="ECO:0000313" key="2">
    <source>
        <dbReference type="EMBL" id="EHP70173.1"/>
    </source>
</evidence>